<evidence type="ECO:0008006" key="3">
    <source>
        <dbReference type="Google" id="ProtNLM"/>
    </source>
</evidence>
<protein>
    <recommendedName>
        <fullName evidence="3">IrrE N-terminal-like domain-containing protein</fullName>
    </recommendedName>
</protein>
<sequence>MAIQARFRSLTRDLPIPHPWDLSTYLDDVAAYRGRSISLLPIDTALLAGTGCGTGSGLWIAKQDSDVIVYGADTTEWHAEHIIVHELGHMLLGHGPEQSDPDDDEPSASTPTVAAIAELLPSISPESIAHVLGRTDYGTLRERDAETFADMVMLHAMRPPRRDSLLHRTFFRDRRR</sequence>
<evidence type="ECO:0000313" key="1">
    <source>
        <dbReference type="EMBL" id="MBF6299305.1"/>
    </source>
</evidence>
<keyword evidence="2" id="KW-1185">Reference proteome</keyword>
<reference evidence="1 2" key="1">
    <citation type="submission" date="2020-10" db="EMBL/GenBank/DDBJ databases">
        <title>Identification of Nocardia species via Next-generation sequencing and recognition of intraspecies genetic diversity.</title>
        <authorList>
            <person name="Li P."/>
            <person name="Li P."/>
            <person name="Lu B."/>
        </authorList>
    </citation>
    <scope>NUCLEOTIDE SEQUENCE [LARGE SCALE GENOMIC DNA]</scope>
    <source>
        <strain evidence="1 2">BJ06-0157</strain>
    </source>
</reference>
<gene>
    <name evidence="1" type="ORF">IU459_17395</name>
</gene>
<dbReference type="Proteomes" id="UP000702209">
    <property type="component" value="Unassembled WGS sequence"/>
</dbReference>
<evidence type="ECO:0000313" key="2">
    <source>
        <dbReference type="Proteomes" id="UP000702209"/>
    </source>
</evidence>
<dbReference type="EMBL" id="JADLQX010000012">
    <property type="protein sequence ID" value="MBF6299305.1"/>
    <property type="molecule type" value="Genomic_DNA"/>
</dbReference>
<comment type="caution">
    <text evidence="1">The sequence shown here is derived from an EMBL/GenBank/DDBJ whole genome shotgun (WGS) entry which is preliminary data.</text>
</comment>
<accession>A0ABS0CRQ6</accession>
<organism evidence="1 2">
    <name type="scientific">Nocardia amamiensis</name>
    <dbReference type="NCBI Taxonomy" id="404578"/>
    <lineage>
        <taxon>Bacteria</taxon>
        <taxon>Bacillati</taxon>
        <taxon>Actinomycetota</taxon>
        <taxon>Actinomycetes</taxon>
        <taxon>Mycobacteriales</taxon>
        <taxon>Nocardiaceae</taxon>
        <taxon>Nocardia</taxon>
    </lineage>
</organism>
<proteinExistence type="predicted"/>
<dbReference type="RefSeq" id="WP_195130587.1">
    <property type="nucleotide sequence ID" value="NZ_JADLQX010000012.1"/>
</dbReference>
<name>A0ABS0CRQ6_9NOCA</name>